<comment type="caution">
    <text evidence="3">The sequence shown here is derived from an EMBL/GenBank/DDBJ whole genome shotgun (WGS) entry which is preliminary data.</text>
</comment>
<feature type="domain" description="B12-binding" evidence="2">
    <location>
        <begin position="183"/>
        <end position="320"/>
    </location>
</feature>
<dbReference type="InterPro" id="IPR009061">
    <property type="entry name" value="DNA-bd_dom_put_sf"/>
</dbReference>
<dbReference type="SMART" id="SM00422">
    <property type="entry name" value="HTH_MERR"/>
    <property type="match status" value="1"/>
</dbReference>
<dbReference type="GO" id="GO:0031419">
    <property type="term" value="F:cobalamin binding"/>
    <property type="evidence" value="ECO:0007669"/>
    <property type="project" value="InterPro"/>
</dbReference>
<dbReference type="InterPro" id="IPR003759">
    <property type="entry name" value="Cbl-bd_cap"/>
</dbReference>
<evidence type="ECO:0000313" key="4">
    <source>
        <dbReference type="Proteomes" id="UP000298180"/>
    </source>
</evidence>
<dbReference type="GO" id="GO:0006355">
    <property type="term" value="P:regulation of DNA-templated transcription"/>
    <property type="evidence" value="ECO:0007669"/>
    <property type="project" value="InterPro"/>
</dbReference>
<dbReference type="CDD" id="cd01104">
    <property type="entry name" value="HTH_MlrA-CarA"/>
    <property type="match status" value="1"/>
</dbReference>
<dbReference type="PROSITE" id="PS51332">
    <property type="entry name" value="B12_BINDING"/>
    <property type="match status" value="1"/>
</dbReference>
<dbReference type="RefSeq" id="WP_135264914.1">
    <property type="nucleotide sequence ID" value="NZ_SMLM01000003.1"/>
</dbReference>
<dbReference type="SUPFAM" id="SSF52242">
    <property type="entry name" value="Cobalamin (vitamin B12)-binding domain"/>
    <property type="match status" value="1"/>
</dbReference>
<accession>A0A4Z0BQ58</accession>
<dbReference type="GO" id="GO:0046872">
    <property type="term" value="F:metal ion binding"/>
    <property type="evidence" value="ECO:0007669"/>
    <property type="project" value="InterPro"/>
</dbReference>
<protein>
    <submittedName>
        <fullName evidence="3">MerR family transcriptional regulator</fullName>
    </submittedName>
</protein>
<dbReference type="Pfam" id="PF13411">
    <property type="entry name" value="MerR_1"/>
    <property type="match status" value="1"/>
</dbReference>
<evidence type="ECO:0000259" key="1">
    <source>
        <dbReference type="PROSITE" id="PS50937"/>
    </source>
</evidence>
<dbReference type="SUPFAM" id="SSF46955">
    <property type="entry name" value="Putative DNA-binding domain"/>
    <property type="match status" value="1"/>
</dbReference>
<dbReference type="EMBL" id="SMLM01000003">
    <property type="protein sequence ID" value="TFZ00574.1"/>
    <property type="molecule type" value="Genomic_DNA"/>
</dbReference>
<dbReference type="Proteomes" id="UP000298180">
    <property type="component" value="Unassembled WGS sequence"/>
</dbReference>
<name>A0A4Z0BQ58_9BURK</name>
<dbReference type="Gene3D" id="1.10.1240.10">
    <property type="entry name" value="Methionine synthase domain"/>
    <property type="match status" value="1"/>
</dbReference>
<dbReference type="InterPro" id="IPR000551">
    <property type="entry name" value="MerR-type_HTH_dom"/>
</dbReference>
<gene>
    <name evidence="3" type="ORF">EZ313_19145</name>
</gene>
<dbReference type="Gene3D" id="1.10.1660.10">
    <property type="match status" value="1"/>
</dbReference>
<keyword evidence="4" id="KW-1185">Reference proteome</keyword>
<reference evidence="3 4" key="1">
    <citation type="submission" date="2019-03" db="EMBL/GenBank/DDBJ databases">
        <title>Ramlibacter henchirensis DSM 14656, whole genome shotgun sequence.</title>
        <authorList>
            <person name="Zhang X."/>
            <person name="Feng G."/>
            <person name="Zhu H."/>
        </authorList>
    </citation>
    <scope>NUCLEOTIDE SEQUENCE [LARGE SCALE GENOMIC DNA]</scope>
    <source>
        <strain evidence="3 4">DSM 14656</strain>
    </source>
</reference>
<dbReference type="InterPro" id="IPR006158">
    <property type="entry name" value="Cobalamin-bd"/>
</dbReference>
<dbReference type="Pfam" id="PF02607">
    <property type="entry name" value="B12-binding_2"/>
    <property type="match status" value="1"/>
</dbReference>
<organism evidence="3 4">
    <name type="scientific">Ramlibacter henchirensis</name>
    <dbReference type="NCBI Taxonomy" id="204072"/>
    <lineage>
        <taxon>Bacteria</taxon>
        <taxon>Pseudomonadati</taxon>
        <taxon>Pseudomonadota</taxon>
        <taxon>Betaproteobacteria</taxon>
        <taxon>Burkholderiales</taxon>
        <taxon>Comamonadaceae</taxon>
        <taxon>Ramlibacter</taxon>
    </lineage>
</organism>
<dbReference type="AlphaFoldDB" id="A0A4Z0BQ58"/>
<evidence type="ECO:0000313" key="3">
    <source>
        <dbReference type="EMBL" id="TFZ00574.1"/>
    </source>
</evidence>
<evidence type="ECO:0000259" key="2">
    <source>
        <dbReference type="PROSITE" id="PS51332"/>
    </source>
</evidence>
<feature type="domain" description="HTH merR-type" evidence="1">
    <location>
        <begin position="10"/>
        <end position="67"/>
    </location>
</feature>
<dbReference type="Pfam" id="PF02310">
    <property type="entry name" value="B12-binding"/>
    <property type="match status" value="1"/>
</dbReference>
<sequence length="320" mass="34741">MDKPKKAESTFSIAVVEREVGLSKDVLRVWERRYGFPTPGRDASGERLYPAEQVRRLALVKRLMDVGHRPGRLLELPYEALQSLAGAAADAPSSRTQLAPADLAGLMQLVRERDPQRLSEALQQRLAREGLQQFVQDTIAPAAFQVGLDWADGELQIHEEHLFTETVLRVLRQAVSQLPRGRAPVVLLTTVPDEPHGLGLMMLECLLALQGARCINLGTQMPLLEIARAARDHAVDIVALSFSSAFPARQVAPLVQQLRAALPPRQHLWAGGSGAARMGRVDGVQLLQQLDAAAAAVAQWPSPAEAAASRKSSASKAARP</sequence>
<dbReference type="InterPro" id="IPR036724">
    <property type="entry name" value="Cobalamin-bd_sf"/>
</dbReference>
<dbReference type="InterPro" id="IPR036594">
    <property type="entry name" value="Meth_synthase_dom"/>
</dbReference>
<dbReference type="PROSITE" id="PS50937">
    <property type="entry name" value="HTH_MERR_2"/>
    <property type="match status" value="1"/>
</dbReference>
<proteinExistence type="predicted"/>
<dbReference type="GO" id="GO:0003677">
    <property type="term" value="F:DNA binding"/>
    <property type="evidence" value="ECO:0007669"/>
    <property type="project" value="InterPro"/>
</dbReference>
<dbReference type="OrthoDB" id="9800334at2"/>
<dbReference type="Gene3D" id="3.40.50.280">
    <property type="entry name" value="Cobalamin-binding domain"/>
    <property type="match status" value="1"/>
</dbReference>